<reference evidence="1" key="1">
    <citation type="submission" date="2018-11" db="EMBL/GenBank/DDBJ databases">
        <authorList>
            <consortium name="Pathogen Informatics"/>
        </authorList>
    </citation>
    <scope>NUCLEOTIDE SEQUENCE</scope>
</reference>
<protein>
    <submittedName>
        <fullName evidence="1">Uncharacterized protein</fullName>
    </submittedName>
</protein>
<accession>A0A3S5CSH3</accession>
<evidence type="ECO:0000313" key="1">
    <source>
        <dbReference type="EMBL" id="VEL32876.1"/>
    </source>
</evidence>
<keyword evidence="2" id="KW-1185">Reference proteome</keyword>
<proteinExistence type="predicted"/>
<evidence type="ECO:0000313" key="2">
    <source>
        <dbReference type="Proteomes" id="UP000784294"/>
    </source>
</evidence>
<comment type="caution">
    <text evidence="1">The sequence shown here is derived from an EMBL/GenBank/DDBJ whole genome shotgun (WGS) entry which is preliminary data.</text>
</comment>
<dbReference type="Proteomes" id="UP000784294">
    <property type="component" value="Unassembled WGS sequence"/>
</dbReference>
<name>A0A3S5CSH3_9PLAT</name>
<gene>
    <name evidence="1" type="ORF">PXEA_LOCUS26316</name>
</gene>
<dbReference type="AlphaFoldDB" id="A0A3S5CSH3"/>
<organism evidence="1 2">
    <name type="scientific">Protopolystoma xenopodis</name>
    <dbReference type="NCBI Taxonomy" id="117903"/>
    <lineage>
        <taxon>Eukaryota</taxon>
        <taxon>Metazoa</taxon>
        <taxon>Spiralia</taxon>
        <taxon>Lophotrochozoa</taxon>
        <taxon>Platyhelminthes</taxon>
        <taxon>Monogenea</taxon>
        <taxon>Polyopisthocotylea</taxon>
        <taxon>Polystomatidea</taxon>
        <taxon>Polystomatidae</taxon>
        <taxon>Protopolystoma</taxon>
    </lineage>
</organism>
<dbReference type="EMBL" id="CAAALY010244803">
    <property type="protein sequence ID" value="VEL32876.1"/>
    <property type="molecule type" value="Genomic_DNA"/>
</dbReference>
<sequence length="75" mass="8682">MSSQHLEFQFRRGLLIHEFELHLPMTQTLSSSSFGDTDMVRGEAWCYAEFRFAAGPKCERLNYLRSTCTVDTCLN</sequence>